<name>A0A450SFW1_9GAMM</name>
<keyword evidence="2" id="KW-1133">Transmembrane helix</keyword>
<proteinExistence type="predicted"/>
<dbReference type="AlphaFoldDB" id="A0A450SFW1"/>
<feature type="region of interest" description="Disordered" evidence="1">
    <location>
        <begin position="1"/>
        <end position="21"/>
    </location>
</feature>
<feature type="compositionally biased region" description="Polar residues" evidence="1">
    <location>
        <begin position="1"/>
        <end position="16"/>
    </location>
</feature>
<protein>
    <submittedName>
        <fullName evidence="3">Uncharacterized protein</fullName>
    </submittedName>
</protein>
<reference evidence="3" key="1">
    <citation type="submission" date="2019-02" db="EMBL/GenBank/DDBJ databases">
        <authorList>
            <person name="Gruber-Vodicka R. H."/>
            <person name="Seah K. B. B."/>
        </authorList>
    </citation>
    <scope>NUCLEOTIDE SEQUENCE</scope>
    <source>
        <strain evidence="3">BECK_BZ15</strain>
    </source>
</reference>
<feature type="region of interest" description="Disordered" evidence="1">
    <location>
        <begin position="146"/>
        <end position="240"/>
    </location>
</feature>
<feature type="transmembrane region" description="Helical" evidence="2">
    <location>
        <begin position="30"/>
        <end position="48"/>
    </location>
</feature>
<organism evidence="3">
    <name type="scientific">Candidatus Kentrum sp. FW</name>
    <dbReference type="NCBI Taxonomy" id="2126338"/>
    <lineage>
        <taxon>Bacteria</taxon>
        <taxon>Pseudomonadati</taxon>
        <taxon>Pseudomonadota</taxon>
        <taxon>Gammaproteobacteria</taxon>
        <taxon>Candidatus Kentrum</taxon>
    </lineage>
</organism>
<sequence>MGLKSTDNTENLSSDKVSPPGKSGWNAGTWLFWLGFLALVCVGAFLWLDEPRRNNKEIAGVQDTPIASIDSSESPLAGMNKDAIVEEKDSFKEHESTVQSVSETAVNHQMANTDSGVAEKPLAPQEQPGHDGVSRNATSVIEDADADAKQISSVPPQERSTEKQSRNQVENDSVEEDQTLKASAKSLPSTVNTKNQPVEVAEKDLADDDIAPPLVERTRYPRGAFHPYYPPAPGTGYPMPGPYRYYIPPAR</sequence>
<keyword evidence="2" id="KW-0472">Membrane</keyword>
<dbReference type="EMBL" id="CAADEW010000033">
    <property type="protein sequence ID" value="VFJ51817.1"/>
    <property type="molecule type" value="Genomic_DNA"/>
</dbReference>
<feature type="compositionally biased region" description="Polar residues" evidence="1">
    <location>
        <begin position="186"/>
        <end position="196"/>
    </location>
</feature>
<gene>
    <name evidence="3" type="ORF">BECKFW1821A_GA0114235_10335</name>
</gene>
<evidence type="ECO:0000313" key="3">
    <source>
        <dbReference type="EMBL" id="VFJ51817.1"/>
    </source>
</evidence>
<accession>A0A450SFW1</accession>
<evidence type="ECO:0000256" key="1">
    <source>
        <dbReference type="SAM" id="MobiDB-lite"/>
    </source>
</evidence>
<keyword evidence="2" id="KW-0812">Transmembrane</keyword>
<evidence type="ECO:0000256" key="2">
    <source>
        <dbReference type="SAM" id="Phobius"/>
    </source>
</evidence>